<dbReference type="InterPro" id="IPR035069">
    <property type="entry name" value="TTHA1013/TTHA0281-like"/>
</dbReference>
<proteinExistence type="predicted"/>
<dbReference type="AlphaFoldDB" id="A0A563VQK5"/>
<protein>
    <recommendedName>
        <fullName evidence="1">HicB-like antitoxin of toxin-antitoxin system domain-containing protein</fullName>
    </recommendedName>
</protein>
<dbReference type="InterPro" id="IPR051404">
    <property type="entry name" value="TA_system_antitoxin"/>
</dbReference>
<reference evidence="2 3" key="1">
    <citation type="submission" date="2019-01" db="EMBL/GenBank/DDBJ databases">
        <authorList>
            <person name="Brito A."/>
        </authorList>
    </citation>
    <scope>NUCLEOTIDE SEQUENCE [LARGE SCALE GENOMIC DNA]</scope>
    <source>
        <strain evidence="2">1</strain>
    </source>
</reference>
<accession>A0A563VQK5</accession>
<dbReference type="Proteomes" id="UP000320055">
    <property type="component" value="Unassembled WGS sequence"/>
</dbReference>
<evidence type="ECO:0000259" key="1">
    <source>
        <dbReference type="Pfam" id="PF15919"/>
    </source>
</evidence>
<dbReference type="SUPFAM" id="SSF143100">
    <property type="entry name" value="TTHA1013/TTHA0281-like"/>
    <property type="match status" value="1"/>
</dbReference>
<name>A0A563VQK5_9CYAN</name>
<dbReference type="InterPro" id="IPR031807">
    <property type="entry name" value="HicB-like"/>
</dbReference>
<dbReference type="OrthoDB" id="5419659at2"/>
<dbReference type="PANTHER" id="PTHR34504:SF2">
    <property type="entry name" value="UPF0150 PROTEIN SSL0259"/>
    <property type="match status" value="1"/>
</dbReference>
<dbReference type="PANTHER" id="PTHR34504">
    <property type="entry name" value="ANTITOXIN HICB"/>
    <property type="match status" value="1"/>
</dbReference>
<sequence length="78" mass="8716">MKTFRYPIVIEKAKYNYAAYCPDFPGCVATAKTIEEVQQQLTEALISHLENLKASNQPIPATKSQLGYIDIQIEIPAS</sequence>
<dbReference type="Gene3D" id="3.30.160.250">
    <property type="match status" value="1"/>
</dbReference>
<organism evidence="2 3">
    <name type="scientific">Hyella patelloides LEGE 07179</name>
    <dbReference type="NCBI Taxonomy" id="945734"/>
    <lineage>
        <taxon>Bacteria</taxon>
        <taxon>Bacillati</taxon>
        <taxon>Cyanobacteriota</taxon>
        <taxon>Cyanophyceae</taxon>
        <taxon>Pleurocapsales</taxon>
        <taxon>Hyellaceae</taxon>
        <taxon>Hyella</taxon>
    </lineage>
</organism>
<dbReference type="RefSeq" id="WP_144864612.1">
    <property type="nucleotide sequence ID" value="NZ_LR213782.1"/>
</dbReference>
<evidence type="ECO:0000313" key="2">
    <source>
        <dbReference type="EMBL" id="VEP13655.1"/>
    </source>
</evidence>
<keyword evidence="3" id="KW-1185">Reference proteome</keyword>
<evidence type="ECO:0000313" key="3">
    <source>
        <dbReference type="Proteomes" id="UP000320055"/>
    </source>
</evidence>
<feature type="domain" description="HicB-like antitoxin of toxin-antitoxin system" evidence="1">
    <location>
        <begin position="6"/>
        <end position="64"/>
    </location>
</feature>
<dbReference type="EMBL" id="CAACVJ010000124">
    <property type="protein sequence ID" value="VEP13655.1"/>
    <property type="molecule type" value="Genomic_DNA"/>
</dbReference>
<dbReference type="Pfam" id="PF15919">
    <property type="entry name" value="HicB_lk_antitox"/>
    <property type="match status" value="1"/>
</dbReference>
<gene>
    <name evidence="2" type="ORF">H1P_210036</name>
</gene>